<keyword evidence="12" id="KW-0829">Tyrosine-protein kinase</keyword>
<dbReference type="WormBase" id="W04G5.10">
    <property type="protein sequence ID" value="CE47769"/>
    <property type="gene ID" value="WBGene00012270"/>
</dbReference>
<dbReference type="EC" id="2.7.10.1" evidence="2"/>
<evidence type="ECO:0000256" key="1">
    <source>
        <dbReference type="ARBA" id="ARBA00004162"/>
    </source>
</evidence>
<dbReference type="Gene3D" id="1.10.510.10">
    <property type="entry name" value="Transferase(Phosphotransferase) domain 1"/>
    <property type="match status" value="1"/>
</dbReference>
<evidence type="ECO:0000256" key="6">
    <source>
        <dbReference type="ARBA" id="ARBA00022729"/>
    </source>
</evidence>
<keyword evidence="5 15" id="KW-0812">Transmembrane</keyword>
<dbReference type="PANTHER" id="PTHR24416">
    <property type="entry name" value="TYROSINE-PROTEIN KINASE RECEPTOR"/>
    <property type="match status" value="1"/>
</dbReference>
<dbReference type="GO" id="GO:0005524">
    <property type="term" value="F:ATP binding"/>
    <property type="evidence" value="ECO:0007669"/>
    <property type="project" value="UniProtKB-UniRule"/>
</dbReference>
<dbReference type="KEGG" id="cel:CELE_W04G5.10"/>
<evidence type="ECO:0000256" key="14">
    <source>
        <dbReference type="PROSITE-ProRule" id="PRU10141"/>
    </source>
</evidence>
<reference evidence="17 18" key="1">
    <citation type="journal article" date="1998" name="Science">
        <title>Genome sequence of the nematode C. elegans: a platform for investigating biology.</title>
        <authorList>
            <consortium name="The C. elegans sequencing consortium"/>
            <person name="Sulson J.E."/>
            <person name="Waterston R."/>
        </authorList>
    </citation>
    <scope>NUCLEOTIDE SEQUENCE [LARGE SCALE GENOMIC DNA]</scope>
    <source>
        <strain evidence="17 18">Bristol N2</strain>
    </source>
</reference>
<dbReference type="InterPro" id="IPR000719">
    <property type="entry name" value="Prot_kinase_dom"/>
</dbReference>
<keyword evidence="3" id="KW-1003">Cell membrane</keyword>
<evidence type="ECO:0000256" key="13">
    <source>
        <dbReference type="ARBA" id="ARBA00051243"/>
    </source>
</evidence>
<dbReference type="FunFam" id="1.10.510.10:FF:001122">
    <property type="entry name" value="Receptor-like tyrosine-protein kinase kin-15"/>
    <property type="match status" value="1"/>
</dbReference>
<dbReference type="AGR" id="WB:WBGene00012270"/>
<evidence type="ECO:0000256" key="4">
    <source>
        <dbReference type="ARBA" id="ARBA00022679"/>
    </source>
</evidence>
<comment type="catalytic activity">
    <reaction evidence="13">
        <text>L-tyrosyl-[protein] + ATP = O-phospho-L-tyrosyl-[protein] + ADP + H(+)</text>
        <dbReference type="Rhea" id="RHEA:10596"/>
        <dbReference type="Rhea" id="RHEA-COMP:10136"/>
        <dbReference type="Rhea" id="RHEA-COMP:20101"/>
        <dbReference type="ChEBI" id="CHEBI:15378"/>
        <dbReference type="ChEBI" id="CHEBI:30616"/>
        <dbReference type="ChEBI" id="CHEBI:46858"/>
        <dbReference type="ChEBI" id="CHEBI:61978"/>
        <dbReference type="ChEBI" id="CHEBI:456216"/>
        <dbReference type="EC" id="2.7.10.1"/>
    </reaction>
</comment>
<dbReference type="OrthoDB" id="5912975at2759"/>
<dbReference type="PROSITE" id="PS00107">
    <property type="entry name" value="PROTEIN_KINASE_ATP"/>
    <property type="match status" value="1"/>
</dbReference>
<dbReference type="CDD" id="cd00192">
    <property type="entry name" value="PTKc"/>
    <property type="match status" value="1"/>
</dbReference>
<feature type="transmembrane region" description="Helical" evidence="15">
    <location>
        <begin position="6"/>
        <end position="30"/>
    </location>
</feature>
<dbReference type="UCSC" id="W04G5.10">
    <property type="organism name" value="c. elegans"/>
</dbReference>
<dbReference type="eggNOG" id="KOG0200">
    <property type="taxonomic scope" value="Eukaryota"/>
</dbReference>
<dbReference type="PROSITE" id="PS50011">
    <property type="entry name" value="PROTEIN_KINASE_DOM"/>
    <property type="match status" value="1"/>
</dbReference>
<dbReference type="AlphaFoldDB" id="Q95ZK1"/>
<dbReference type="InterPro" id="IPR017441">
    <property type="entry name" value="Protein_kinase_ATP_BS"/>
</dbReference>
<feature type="binding site" evidence="14">
    <location>
        <position position="134"/>
    </location>
    <ligand>
        <name>ATP</name>
        <dbReference type="ChEBI" id="CHEBI:30616"/>
    </ligand>
</feature>
<feature type="domain" description="Protein kinase" evidence="16">
    <location>
        <begin position="100"/>
        <end position="383"/>
    </location>
</feature>
<keyword evidence="4" id="KW-0808">Transferase</keyword>
<name>Q95ZK1_CAEEL</name>
<dbReference type="EMBL" id="BX284601">
    <property type="protein sequence ID" value="CAC42353.2"/>
    <property type="molecule type" value="Genomic_DNA"/>
</dbReference>
<evidence type="ECO:0000256" key="7">
    <source>
        <dbReference type="ARBA" id="ARBA00022741"/>
    </source>
</evidence>
<evidence type="ECO:0000256" key="10">
    <source>
        <dbReference type="ARBA" id="ARBA00022989"/>
    </source>
</evidence>
<dbReference type="SMART" id="SM00219">
    <property type="entry name" value="TyrKc"/>
    <property type="match status" value="1"/>
</dbReference>
<evidence type="ECO:0000256" key="9">
    <source>
        <dbReference type="ARBA" id="ARBA00022840"/>
    </source>
</evidence>
<dbReference type="GeneID" id="173049"/>
<protein>
    <recommendedName>
        <fullName evidence="2">receptor protein-tyrosine kinase</fullName>
        <ecNumber evidence="2">2.7.10.1</ecNumber>
    </recommendedName>
</protein>
<dbReference type="GO" id="GO:0043235">
    <property type="term" value="C:receptor complex"/>
    <property type="evidence" value="ECO:0000318"/>
    <property type="project" value="GO_Central"/>
</dbReference>
<dbReference type="Proteomes" id="UP000001940">
    <property type="component" value="Chromosome I"/>
</dbReference>
<dbReference type="GO" id="GO:0007169">
    <property type="term" value="P:cell surface receptor protein tyrosine kinase signaling pathway"/>
    <property type="evidence" value="ECO:0000318"/>
    <property type="project" value="GO_Central"/>
</dbReference>
<dbReference type="InterPro" id="IPR050122">
    <property type="entry name" value="RTK"/>
</dbReference>
<evidence type="ECO:0000256" key="11">
    <source>
        <dbReference type="ARBA" id="ARBA00023136"/>
    </source>
</evidence>
<sequence>MMLRNLFPIFIYIIFVLLFLALSLFLLYIWRRILTNSSNSDLGGSEEDVERSLLTTSLPISNKYDLDRTRIQTESELISETIKSLIGDNHLEIDPENLKISTENYIGSGFFGTVYRAELRRERRNSNFMIVAVKEPSNIHNIRQKKILHEELNVMCSMEKHPNILSLVGVVTQRNVMIVTEYVEDGDLLKFLRKCKFDKDSVKLDEKSLCKADLFSFTFQIANGMQYLERVPCVHRDLALRNVLIKNNGVLKIADFGLARRHDKKDYYRTKTTDTALPIKWLAPECFEEEEEKIRFDSKSDVWSYGVCLYEIFSLGESPYNELDSNNFAFLQVLADFLRKGNTLSEPEHCAPKMYYFMKSCWNLIPEERPSFTACTNFSRTQLNQLSNEFCMETIGKIDNEANEQRCLGRWT</sequence>
<comment type="subcellular location">
    <subcellularLocation>
        <location evidence="1">Cell membrane</location>
        <topology evidence="1">Single-pass membrane protein</topology>
    </subcellularLocation>
</comment>
<organism evidence="17 18">
    <name type="scientific">Caenorhabditis elegans</name>
    <dbReference type="NCBI Taxonomy" id="6239"/>
    <lineage>
        <taxon>Eukaryota</taxon>
        <taxon>Metazoa</taxon>
        <taxon>Ecdysozoa</taxon>
        <taxon>Nematoda</taxon>
        <taxon>Chromadorea</taxon>
        <taxon>Rhabditida</taxon>
        <taxon>Rhabditina</taxon>
        <taxon>Rhabditomorpha</taxon>
        <taxon>Rhabditoidea</taxon>
        <taxon>Rhabditidae</taxon>
        <taxon>Peloderinae</taxon>
        <taxon>Caenorhabditis</taxon>
    </lineage>
</organism>
<keyword evidence="10 15" id="KW-1133">Transmembrane helix</keyword>
<keyword evidence="8 17" id="KW-0418">Kinase</keyword>
<proteinExistence type="predicted"/>
<evidence type="ECO:0000256" key="2">
    <source>
        <dbReference type="ARBA" id="ARBA00011902"/>
    </source>
</evidence>
<dbReference type="FunCoup" id="Q95ZK1">
    <property type="interactions" value="12"/>
</dbReference>
<dbReference type="InParanoid" id="Q95ZK1"/>
<dbReference type="GO" id="GO:0004714">
    <property type="term" value="F:transmembrane receptor protein tyrosine kinase activity"/>
    <property type="evidence" value="ECO:0000318"/>
    <property type="project" value="GO_Central"/>
</dbReference>
<evidence type="ECO:0000313" key="17">
    <source>
        <dbReference type="EMBL" id="CAC42353.2"/>
    </source>
</evidence>
<evidence type="ECO:0000259" key="16">
    <source>
        <dbReference type="PROSITE" id="PS50011"/>
    </source>
</evidence>
<gene>
    <name evidence="17" type="ORF">CELE_W04G5.10</name>
    <name evidence="17 19" type="ORF">W04G5.10</name>
</gene>
<keyword evidence="6" id="KW-0732">Signal</keyword>
<keyword evidence="18" id="KW-1185">Reference proteome</keyword>
<dbReference type="SUPFAM" id="SSF56112">
    <property type="entry name" value="Protein kinase-like (PK-like)"/>
    <property type="match status" value="1"/>
</dbReference>
<keyword evidence="11 15" id="KW-0472">Membrane</keyword>
<dbReference type="Gene3D" id="3.30.200.20">
    <property type="entry name" value="Phosphorylase Kinase, domain 1"/>
    <property type="match status" value="1"/>
</dbReference>
<dbReference type="SMR" id="Q95ZK1"/>
<dbReference type="Pfam" id="PF07714">
    <property type="entry name" value="PK_Tyr_Ser-Thr"/>
    <property type="match status" value="1"/>
</dbReference>
<dbReference type="InterPro" id="IPR011009">
    <property type="entry name" value="Kinase-like_dom_sf"/>
</dbReference>
<dbReference type="GO" id="GO:0005886">
    <property type="term" value="C:plasma membrane"/>
    <property type="evidence" value="ECO:0000318"/>
    <property type="project" value="GO_Central"/>
</dbReference>
<dbReference type="RefSeq" id="NP_492969.2">
    <property type="nucleotide sequence ID" value="NM_060568.2"/>
</dbReference>
<evidence type="ECO:0000256" key="5">
    <source>
        <dbReference type="ARBA" id="ARBA00022692"/>
    </source>
</evidence>
<dbReference type="CTD" id="173049"/>
<keyword evidence="9 14" id="KW-0067">ATP-binding</keyword>
<dbReference type="InterPro" id="IPR001245">
    <property type="entry name" value="Ser-Thr/Tyr_kinase_cat_dom"/>
</dbReference>
<dbReference type="PROSITE" id="PS00109">
    <property type="entry name" value="PROTEIN_KINASE_TYR"/>
    <property type="match status" value="1"/>
</dbReference>
<evidence type="ECO:0000256" key="12">
    <source>
        <dbReference type="ARBA" id="ARBA00023137"/>
    </source>
</evidence>
<evidence type="ECO:0000256" key="8">
    <source>
        <dbReference type="ARBA" id="ARBA00022777"/>
    </source>
</evidence>
<keyword evidence="7 14" id="KW-0547">Nucleotide-binding</keyword>
<dbReference type="InterPro" id="IPR020635">
    <property type="entry name" value="Tyr_kinase_cat_dom"/>
</dbReference>
<evidence type="ECO:0000313" key="18">
    <source>
        <dbReference type="Proteomes" id="UP000001940"/>
    </source>
</evidence>
<evidence type="ECO:0000256" key="3">
    <source>
        <dbReference type="ARBA" id="ARBA00022475"/>
    </source>
</evidence>
<dbReference type="PaxDb" id="6239-W04G5.10"/>
<dbReference type="PANTHER" id="PTHR24416:SF503">
    <property type="entry name" value="PROTEIN KINASE DOMAIN-CONTAINING PROTEIN-RELATED"/>
    <property type="match status" value="1"/>
</dbReference>
<accession>Q95ZK1</accession>
<dbReference type="STRING" id="6239.W04G5.10.1"/>
<dbReference type="PRINTS" id="PR00109">
    <property type="entry name" value="TYRKINASE"/>
</dbReference>
<dbReference type="FunFam" id="3.30.200.20:FF:000586">
    <property type="entry name" value="Receptor protein-tyrosine kinase"/>
    <property type="match status" value="1"/>
</dbReference>
<evidence type="ECO:0000256" key="15">
    <source>
        <dbReference type="SAM" id="Phobius"/>
    </source>
</evidence>
<dbReference type="PhylomeDB" id="Q95ZK1"/>
<evidence type="ECO:0000313" key="19">
    <source>
        <dbReference type="WormBase" id="W04G5.10"/>
    </source>
</evidence>
<dbReference type="OMA" id="NCHEMIS"/>
<dbReference type="Bgee" id="WBGene00012270">
    <property type="expression patterns" value="Expressed in larva"/>
</dbReference>
<dbReference type="InterPro" id="IPR008266">
    <property type="entry name" value="Tyr_kinase_AS"/>
</dbReference>
<dbReference type="GO" id="GO:0045138">
    <property type="term" value="P:nematode male tail tip morphogenesis"/>
    <property type="evidence" value="ECO:0007669"/>
    <property type="project" value="UniProtKB-ARBA"/>
</dbReference>
<dbReference type="HOGENOM" id="CLU_000288_7_40_1"/>